<feature type="domain" description="Histidine kinase" evidence="12">
    <location>
        <begin position="322"/>
        <end position="409"/>
    </location>
</feature>
<dbReference type="Pfam" id="PF07730">
    <property type="entry name" value="HisKA_3"/>
    <property type="match status" value="1"/>
</dbReference>
<protein>
    <recommendedName>
        <fullName evidence="2">histidine kinase</fullName>
        <ecNumber evidence="2">2.7.13.3</ecNumber>
    </recommendedName>
</protein>
<dbReference type="EC" id="2.7.13.3" evidence="2"/>
<evidence type="ECO:0000256" key="8">
    <source>
        <dbReference type="ARBA" id="ARBA00023012"/>
    </source>
</evidence>
<dbReference type="GO" id="GO:0016020">
    <property type="term" value="C:membrane"/>
    <property type="evidence" value="ECO:0007669"/>
    <property type="project" value="InterPro"/>
</dbReference>
<evidence type="ECO:0000256" key="6">
    <source>
        <dbReference type="ARBA" id="ARBA00022777"/>
    </source>
</evidence>
<keyword evidence="9" id="KW-0175">Coiled coil</keyword>
<dbReference type="SMART" id="SM00387">
    <property type="entry name" value="HATPase_c"/>
    <property type="match status" value="1"/>
</dbReference>
<dbReference type="Pfam" id="PF02518">
    <property type="entry name" value="HATPase_c"/>
    <property type="match status" value="1"/>
</dbReference>
<feature type="transmembrane region" description="Helical" evidence="11">
    <location>
        <begin position="107"/>
        <end position="125"/>
    </location>
</feature>
<dbReference type="InterPro" id="IPR003594">
    <property type="entry name" value="HATPase_dom"/>
</dbReference>
<keyword evidence="11" id="KW-0812">Transmembrane</keyword>
<evidence type="ECO:0000256" key="3">
    <source>
        <dbReference type="ARBA" id="ARBA00022553"/>
    </source>
</evidence>
<keyword evidence="7" id="KW-0067">ATP-binding</keyword>
<dbReference type="InterPro" id="IPR011712">
    <property type="entry name" value="Sig_transdc_His_kin_sub3_dim/P"/>
</dbReference>
<evidence type="ECO:0000256" key="11">
    <source>
        <dbReference type="SAM" id="Phobius"/>
    </source>
</evidence>
<keyword evidence="11" id="KW-1133">Transmembrane helix</keyword>
<keyword evidence="4" id="KW-0808">Transferase</keyword>
<evidence type="ECO:0000256" key="10">
    <source>
        <dbReference type="SAM" id="MobiDB-lite"/>
    </source>
</evidence>
<dbReference type="AlphaFoldDB" id="A0A097CT12"/>
<keyword evidence="8" id="KW-0902">Two-component regulatory system</keyword>
<keyword evidence="3" id="KW-0597">Phosphoprotein</keyword>
<keyword evidence="11" id="KW-0472">Membrane</keyword>
<feature type="compositionally biased region" description="Basic and acidic residues" evidence="10">
    <location>
        <begin position="1"/>
        <end position="12"/>
    </location>
</feature>
<feature type="transmembrane region" description="Helical" evidence="11">
    <location>
        <begin position="39"/>
        <end position="57"/>
    </location>
</feature>
<feature type="transmembrane region" description="Helical" evidence="11">
    <location>
        <begin position="130"/>
        <end position="147"/>
    </location>
</feature>
<feature type="compositionally biased region" description="Low complexity" evidence="10">
    <location>
        <begin position="13"/>
        <end position="23"/>
    </location>
</feature>
<proteinExistence type="predicted"/>
<dbReference type="GO" id="GO:0005524">
    <property type="term" value="F:ATP binding"/>
    <property type="evidence" value="ECO:0007669"/>
    <property type="project" value="UniProtKB-KW"/>
</dbReference>
<dbReference type="InterPro" id="IPR036890">
    <property type="entry name" value="HATPase_C_sf"/>
</dbReference>
<dbReference type="GO" id="GO:0000155">
    <property type="term" value="F:phosphorelay sensor kinase activity"/>
    <property type="evidence" value="ECO:0007669"/>
    <property type="project" value="InterPro"/>
</dbReference>
<gene>
    <name evidence="13" type="ORF">VASRM7_561</name>
</gene>
<evidence type="ECO:0000256" key="4">
    <source>
        <dbReference type="ARBA" id="ARBA00022679"/>
    </source>
</evidence>
<keyword evidence="6 13" id="KW-0418">Kinase</keyword>
<feature type="coiled-coil region" evidence="9">
    <location>
        <begin position="176"/>
        <end position="203"/>
    </location>
</feature>
<accession>A0A097CT12</accession>
<dbReference type="EMBL" id="KF826690">
    <property type="protein sequence ID" value="AIS85803.1"/>
    <property type="molecule type" value="Genomic_DNA"/>
</dbReference>
<name>A0A097CT12_9ACTN</name>
<keyword evidence="5" id="KW-0547">Nucleotide-binding</keyword>
<evidence type="ECO:0000256" key="7">
    <source>
        <dbReference type="ARBA" id="ARBA00022840"/>
    </source>
</evidence>
<sequence>MFADRLPPHRDSPGPGVTGSPGPVARWSRTARHGLAGEIGPALVVLAVSLSATAIIGWQDGSPHPPLPFGYLLLTIDAALIALHRRWPLVMLAGTLALSLTYHGLNFPGGAFTIPPAVAIYFAVVSRHRLAAGLTALAFLAGVFLLGPLHDREPNTQGAVWLVAWLSLIMAVGEAARSHQERLRQVQERAALAEATREEEARRRAVEERMRIARELHDVLAHRISTVTIQAGVAAHLIDRDVDQAREALLAIRETSRGVLVEMRSTLGMLRRVDEDELPTDPVPGMADLDSLVRDAEANGVDVALDVVDVPAVLPASLDLALYRIVQESLTNVIRHSGAVRARVRIVHERGEVEVEVRDDGRGAPPEPFSQGNGLLGMRERVAAVNGTFEARGADDGGFVVSARMPLRSDAR</sequence>
<evidence type="ECO:0000313" key="13">
    <source>
        <dbReference type="EMBL" id="AIS85803.1"/>
    </source>
</evidence>
<feature type="region of interest" description="Disordered" evidence="10">
    <location>
        <begin position="1"/>
        <end position="23"/>
    </location>
</feature>
<evidence type="ECO:0000256" key="5">
    <source>
        <dbReference type="ARBA" id="ARBA00022741"/>
    </source>
</evidence>
<dbReference type="GO" id="GO:0046983">
    <property type="term" value="F:protein dimerization activity"/>
    <property type="evidence" value="ECO:0007669"/>
    <property type="project" value="InterPro"/>
</dbReference>
<organism evidence="13">
    <name type="scientific">Verrucosispora sp. MS100047</name>
    <dbReference type="NCBI Taxonomy" id="1410949"/>
    <lineage>
        <taxon>Bacteria</taxon>
        <taxon>Bacillati</taxon>
        <taxon>Actinomycetota</taxon>
        <taxon>Actinomycetes</taxon>
        <taxon>Micromonosporales</taxon>
        <taxon>Micromonosporaceae</taxon>
        <taxon>Micromonospora</taxon>
    </lineage>
</organism>
<evidence type="ECO:0000259" key="12">
    <source>
        <dbReference type="PROSITE" id="PS50109"/>
    </source>
</evidence>
<dbReference type="Gene3D" id="3.30.565.10">
    <property type="entry name" value="Histidine kinase-like ATPase, C-terminal domain"/>
    <property type="match status" value="1"/>
</dbReference>
<comment type="catalytic activity">
    <reaction evidence="1">
        <text>ATP + protein L-histidine = ADP + protein N-phospho-L-histidine.</text>
        <dbReference type="EC" id="2.7.13.3"/>
    </reaction>
</comment>
<dbReference type="Gene3D" id="1.20.5.1930">
    <property type="match status" value="1"/>
</dbReference>
<dbReference type="InterPro" id="IPR050482">
    <property type="entry name" value="Sensor_HK_TwoCompSys"/>
</dbReference>
<dbReference type="InterPro" id="IPR005467">
    <property type="entry name" value="His_kinase_dom"/>
</dbReference>
<dbReference type="PANTHER" id="PTHR24421:SF10">
    <property type="entry name" value="NITRATE_NITRITE SENSOR PROTEIN NARQ"/>
    <property type="match status" value="1"/>
</dbReference>
<dbReference type="PANTHER" id="PTHR24421">
    <property type="entry name" value="NITRATE/NITRITE SENSOR PROTEIN NARX-RELATED"/>
    <property type="match status" value="1"/>
</dbReference>
<feature type="transmembrane region" description="Helical" evidence="11">
    <location>
        <begin position="159"/>
        <end position="176"/>
    </location>
</feature>
<reference evidence="13" key="1">
    <citation type="submission" date="2013-11" db="EMBL/GenBank/DDBJ databases">
        <title>New antitubercular compounds from marine-derived Verrucosispora sp. MS100047.</title>
        <authorList>
            <person name="Huang P."/>
            <person name="Xie F."/>
            <person name="Wang Q."/>
            <person name="Wang J."/>
            <person name="Wang Q."/>
            <person name="Abdel-Mageed W.M."/>
            <person name="Liu M."/>
            <person name="Han J."/>
            <person name="Song F."/>
            <person name="Dai H."/>
            <person name="Liu X."/>
            <person name="Zhang L."/>
        </authorList>
    </citation>
    <scope>NUCLEOTIDE SEQUENCE</scope>
    <source>
        <strain evidence="13">MS100047</strain>
    </source>
</reference>
<evidence type="ECO:0000256" key="1">
    <source>
        <dbReference type="ARBA" id="ARBA00000085"/>
    </source>
</evidence>
<evidence type="ECO:0000256" key="9">
    <source>
        <dbReference type="SAM" id="Coils"/>
    </source>
</evidence>
<evidence type="ECO:0000256" key="2">
    <source>
        <dbReference type="ARBA" id="ARBA00012438"/>
    </source>
</evidence>
<dbReference type="PROSITE" id="PS50109">
    <property type="entry name" value="HIS_KIN"/>
    <property type="match status" value="1"/>
</dbReference>
<dbReference type="SUPFAM" id="SSF55874">
    <property type="entry name" value="ATPase domain of HSP90 chaperone/DNA topoisomerase II/histidine kinase"/>
    <property type="match status" value="1"/>
</dbReference>
<dbReference type="CDD" id="cd16917">
    <property type="entry name" value="HATPase_UhpB-NarQ-NarX-like"/>
    <property type="match status" value="1"/>
</dbReference>